<sequence>MLSPRPHLERGHTLSRLSLLLLPHYQHYHVSNPITKKERVGHVQTDRLIDKSINLKFKSERRNDIWHQQSLHSGEDHLVGLSPDKIGDQQKLNNRDKAKYREKSDFESLCSRLQKKKKLLGLKRINVQLWRKFRTAKYKKTDYGKITERGMKTKDRIGAKNINPLTHQTGKG</sequence>
<proteinExistence type="predicted"/>
<reference evidence="1 2" key="1">
    <citation type="submission" date="2023-10" db="EMBL/GenBank/DDBJ databases">
        <title>Genomes of two closely related lineages of the louse Polyplax serrata with different host specificities.</title>
        <authorList>
            <person name="Martinu J."/>
            <person name="Tarabai H."/>
            <person name="Stefka J."/>
            <person name="Hypsa V."/>
        </authorList>
    </citation>
    <scope>NUCLEOTIDE SEQUENCE [LARGE SCALE GENOMIC DNA]</scope>
    <source>
        <strain evidence="1">HR10_N</strain>
    </source>
</reference>
<dbReference type="EMBL" id="JAWJWE010000006">
    <property type="protein sequence ID" value="KAK6633016.1"/>
    <property type="molecule type" value="Genomic_DNA"/>
</dbReference>
<name>A0AAN8S792_POLSC</name>
<evidence type="ECO:0000313" key="2">
    <source>
        <dbReference type="Proteomes" id="UP001372834"/>
    </source>
</evidence>
<organism evidence="1 2">
    <name type="scientific">Polyplax serrata</name>
    <name type="common">Common mouse louse</name>
    <dbReference type="NCBI Taxonomy" id="468196"/>
    <lineage>
        <taxon>Eukaryota</taxon>
        <taxon>Metazoa</taxon>
        <taxon>Ecdysozoa</taxon>
        <taxon>Arthropoda</taxon>
        <taxon>Hexapoda</taxon>
        <taxon>Insecta</taxon>
        <taxon>Pterygota</taxon>
        <taxon>Neoptera</taxon>
        <taxon>Paraneoptera</taxon>
        <taxon>Psocodea</taxon>
        <taxon>Troctomorpha</taxon>
        <taxon>Phthiraptera</taxon>
        <taxon>Anoplura</taxon>
        <taxon>Polyplacidae</taxon>
        <taxon>Polyplax</taxon>
    </lineage>
</organism>
<accession>A0AAN8S792</accession>
<dbReference type="AlphaFoldDB" id="A0AAN8S792"/>
<dbReference type="Proteomes" id="UP001372834">
    <property type="component" value="Unassembled WGS sequence"/>
</dbReference>
<comment type="caution">
    <text evidence="1">The sequence shown here is derived from an EMBL/GenBank/DDBJ whole genome shotgun (WGS) entry which is preliminary data.</text>
</comment>
<gene>
    <name evidence="1" type="ORF">RUM43_012759</name>
</gene>
<protein>
    <submittedName>
        <fullName evidence="1">Uncharacterized protein</fullName>
    </submittedName>
</protein>
<evidence type="ECO:0000313" key="1">
    <source>
        <dbReference type="EMBL" id="KAK6633016.1"/>
    </source>
</evidence>